<dbReference type="InterPro" id="IPR003870">
    <property type="entry name" value="DUF222"/>
</dbReference>
<evidence type="ECO:0000259" key="3">
    <source>
        <dbReference type="SMART" id="SM00507"/>
    </source>
</evidence>
<dbReference type="InterPro" id="IPR002711">
    <property type="entry name" value="HNH"/>
</dbReference>
<dbReference type="EMBL" id="JAUSSY010000013">
    <property type="protein sequence ID" value="MDQ0120330.1"/>
    <property type="molecule type" value="Genomic_DNA"/>
</dbReference>
<dbReference type="Proteomes" id="UP001226389">
    <property type="component" value="Unassembled WGS sequence"/>
</dbReference>
<keyword evidence="5" id="KW-1185">Reference proteome</keyword>
<dbReference type="Pfam" id="PF02720">
    <property type="entry name" value="DUF222"/>
    <property type="match status" value="1"/>
</dbReference>
<reference evidence="4 5" key="1">
    <citation type="submission" date="2023-07" db="EMBL/GenBank/DDBJ databases">
        <title>Sorghum-associated microbial communities from plants grown in Nebraska, USA.</title>
        <authorList>
            <person name="Schachtman D."/>
        </authorList>
    </citation>
    <scope>NUCLEOTIDE SEQUENCE [LARGE SCALE GENOMIC DNA]</scope>
    <source>
        <strain evidence="4 5">DS994</strain>
    </source>
</reference>
<dbReference type="Gene3D" id="1.10.30.50">
    <property type="match status" value="1"/>
</dbReference>
<dbReference type="InterPro" id="IPR003615">
    <property type="entry name" value="HNH_nuc"/>
</dbReference>
<evidence type="ECO:0000256" key="2">
    <source>
        <dbReference type="SAM" id="MobiDB-lite"/>
    </source>
</evidence>
<evidence type="ECO:0000313" key="5">
    <source>
        <dbReference type="Proteomes" id="UP001226389"/>
    </source>
</evidence>
<comment type="caution">
    <text evidence="4">The sequence shown here is derived from an EMBL/GenBank/DDBJ whole genome shotgun (WGS) entry which is preliminary data.</text>
</comment>
<gene>
    <name evidence="4" type="ORF">J2T22_003529</name>
</gene>
<name>A0ABT9UL04_9MICC</name>
<dbReference type="RefSeq" id="WP_307492382.1">
    <property type="nucleotide sequence ID" value="NZ_JAUSSY010000013.1"/>
</dbReference>
<feature type="region of interest" description="Disordered" evidence="2">
    <location>
        <begin position="438"/>
        <end position="473"/>
    </location>
</feature>
<comment type="similarity">
    <text evidence="1">Belongs to the Rv1128c/1148c/1588c/1702c/1945/3466 family.</text>
</comment>
<dbReference type="CDD" id="cd00085">
    <property type="entry name" value="HNHc"/>
    <property type="match status" value="1"/>
</dbReference>
<protein>
    <recommendedName>
        <fullName evidence="3">HNH nuclease domain-containing protein</fullName>
    </recommendedName>
</protein>
<dbReference type="SMART" id="SM00507">
    <property type="entry name" value="HNHc"/>
    <property type="match status" value="1"/>
</dbReference>
<evidence type="ECO:0000256" key="1">
    <source>
        <dbReference type="ARBA" id="ARBA00023450"/>
    </source>
</evidence>
<sequence length="591" mass="63707">MGISGGVEVVWEGVRASVAALDALSFEDTSLAAGAGIGSRVDVLQRRYEIRLERLEVAARLEAQLAAMKALDTAEAVAFQQAMTPPDATVQDRTYADMSVVEEFAGVLTISSAAAGALVEHSRRICSLPLVFDALSAGDMSWQHARIVADETEGVTTEGALALVAHFFDPAAPQPARGAAPGELVPSRFRAKVRGWRERHHPDSIEKRHAKGVADRRMEYTPDKDGMAWISLYLPADTACAIWNRTTATARGLQGPDEPRTLTQLRPDIAASLLLGAGVNHGARNTAVHAEEDGPGPGVQGTQGVTGIGKVPAPRADVLVTVPVFALLGATDEPAVLDGFGPIPASMARKLVADGAESFYRVLIDPRDGAPLEIGRKNYRLTEAIKRWIRMRDAKCTFPGCANRTPDNETDHLQAWQHGGATNVGNLAQLCPKHHRLKHHSQWTPDPANKNEPPGWTSPTGRHYNPEHPDPEPAQWPSGILPVDAVAAPVEASARPGSMAGLDDTARLSDTVPLTTAPPWRGPHLSEDPLWQEFLAGMPVWPDPPVEEPPGENMVDPSELCPTDPLWDEFHAKFFELPADPQADWQLLLGM</sequence>
<organism evidence="4 5">
    <name type="scientific">Pseudarthrobacter defluvii</name>
    <dbReference type="NCBI Taxonomy" id="410837"/>
    <lineage>
        <taxon>Bacteria</taxon>
        <taxon>Bacillati</taxon>
        <taxon>Actinomycetota</taxon>
        <taxon>Actinomycetes</taxon>
        <taxon>Micrococcales</taxon>
        <taxon>Micrococcaceae</taxon>
        <taxon>Pseudarthrobacter</taxon>
    </lineage>
</organism>
<proteinExistence type="inferred from homology"/>
<feature type="domain" description="HNH nuclease" evidence="3">
    <location>
        <begin position="384"/>
        <end position="436"/>
    </location>
</feature>
<dbReference type="Pfam" id="PF01844">
    <property type="entry name" value="HNH"/>
    <property type="match status" value="1"/>
</dbReference>
<accession>A0ABT9UL04</accession>
<evidence type="ECO:0000313" key="4">
    <source>
        <dbReference type="EMBL" id="MDQ0120330.1"/>
    </source>
</evidence>